<name>A0ABD5QQK8_9EURY</name>
<keyword evidence="1" id="KW-1133">Transmembrane helix</keyword>
<dbReference type="AlphaFoldDB" id="A0ABD5QQK8"/>
<comment type="caution">
    <text evidence="2">The sequence shown here is derived from an EMBL/GenBank/DDBJ whole genome shotgun (WGS) entry which is preliminary data.</text>
</comment>
<keyword evidence="1" id="KW-0812">Transmembrane</keyword>
<evidence type="ECO:0008006" key="4">
    <source>
        <dbReference type="Google" id="ProtNLM"/>
    </source>
</evidence>
<reference evidence="2 3" key="1">
    <citation type="journal article" date="2019" name="Int. J. Syst. Evol. Microbiol.">
        <title>The Global Catalogue of Microorganisms (GCM) 10K type strain sequencing project: providing services to taxonomists for standard genome sequencing and annotation.</title>
        <authorList>
            <consortium name="The Broad Institute Genomics Platform"/>
            <consortium name="The Broad Institute Genome Sequencing Center for Infectious Disease"/>
            <person name="Wu L."/>
            <person name="Ma J."/>
        </authorList>
    </citation>
    <scope>NUCLEOTIDE SEQUENCE [LARGE SCALE GENOMIC DNA]</scope>
    <source>
        <strain evidence="2 3">CGMCC 1.16026</strain>
    </source>
</reference>
<dbReference type="Proteomes" id="UP001596145">
    <property type="component" value="Unassembled WGS sequence"/>
</dbReference>
<protein>
    <recommendedName>
        <fullName evidence="4">ABM domain-containing protein</fullName>
    </recommendedName>
</protein>
<evidence type="ECO:0000256" key="1">
    <source>
        <dbReference type="SAM" id="Phobius"/>
    </source>
</evidence>
<evidence type="ECO:0000313" key="3">
    <source>
        <dbReference type="Proteomes" id="UP001596145"/>
    </source>
</evidence>
<sequence length="225" mass="24918">MNPRTALTFARAAIRSVQYLLTGRVRFPSDRIGHVLETPDGDSFVVYRETELDRPDRDVADDGVILVFEVDVPNRAKGAALREVLFDPFANVATPFFTGMPGFRRKLWLAGDRPGEFLELYEWASAEDAKLFADALGTLLDPFAFAGRVSFEVVADDSIDEYVAARATTWRDGTTGPDVAADSDVDADEPRRSRTWRAVGFGLLFLALVLAAGFVVARRARERGR</sequence>
<dbReference type="RefSeq" id="WP_122106688.1">
    <property type="nucleotide sequence ID" value="NZ_JBHSKV010000009.1"/>
</dbReference>
<evidence type="ECO:0000313" key="2">
    <source>
        <dbReference type="EMBL" id="MFC5134555.1"/>
    </source>
</evidence>
<proteinExistence type="predicted"/>
<organism evidence="2 3">
    <name type="scientific">Halorubrum glutamatedens</name>
    <dbReference type="NCBI Taxonomy" id="2707018"/>
    <lineage>
        <taxon>Archaea</taxon>
        <taxon>Methanobacteriati</taxon>
        <taxon>Methanobacteriota</taxon>
        <taxon>Stenosarchaea group</taxon>
        <taxon>Halobacteria</taxon>
        <taxon>Halobacteriales</taxon>
        <taxon>Haloferacaceae</taxon>
        <taxon>Halorubrum</taxon>
    </lineage>
</organism>
<dbReference type="EMBL" id="JBHSKV010000009">
    <property type="protein sequence ID" value="MFC5134555.1"/>
    <property type="molecule type" value="Genomic_DNA"/>
</dbReference>
<feature type="transmembrane region" description="Helical" evidence="1">
    <location>
        <begin position="196"/>
        <end position="217"/>
    </location>
</feature>
<gene>
    <name evidence="2" type="ORF">ACFPJA_07460</name>
</gene>
<accession>A0ABD5QQK8</accession>
<keyword evidence="1" id="KW-0472">Membrane</keyword>
<keyword evidence="3" id="KW-1185">Reference proteome</keyword>